<keyword evidence="2" id="KW-1185">Reference proteome</keyword>
<sequence length="225" mass="26254">MNWIDIKSILYDIYIQENIEKDFIEDEKYLKSAFDFTEKYWNEQINKIDSIKILLFSEAPLFGEEKAYIYNPDYGFTAFFHFNDLKAILGNAMKNSFSNKTEKKKYFINKLNEAGILILDIFPFAFNPKITTGINYQSMSNQLYSKIFEKTLEHFLAVKLSLISHKITERTLFAVRYKKLLSKTESLIKAALNQIGLKNISIKSLNGSNMSMDRDFLASLYADMK</sequence>
<accession>A0A975GJ80</accession>
<protein>
    <submittedName>
        <fullName evidence="1">Uncharacterized protein</fullName>
    </submittedName>
</protein>
<dbReference type="EMBL" id="CP061799">
    <property type="protein sequence ID" value="QTA83381.1"/>
    <property type="molecule type" value="Genomic_DNA"/>
</dbReference>
<dbReference type="Proteomes" id="UP000663720">
    <property type="component" value="Chromosome"/>
</dbReference>
<dbReference type="RefSeq" id="WP_207689242.1">
    <property type="nucleotide sequence ID" value="NZ_CP061799.1"/>
</dbReference>
<reference evidence="1" key="1">
    <citation type="journal article" date="2021" name="Microb. Physiol.">
        <title>Proteogenomic Insights into the Physiology of Marine, Sulfate-Reducing, Filamentous Desulfonema limicola and Desulfonema magnum.</title>
        <authorList>
            <person name="Schnaars V."/>
            <person name="Wohlbrand L."/>
            <person name="Scheve S."/>
            <person name="Hinrichs C."/>
            <person name="Reinhardt R."/>
            <person name="Rabus R."/>
        </authorList>
    </citation>
    <scope>NUCLEOTIDE SEQUENCE</scope>
    <source>
        <strain evidence="1">5ac10</strain>
    </source>
</reference>
<evidence type="ECO:0000313" key="2">
    <source>
        <dbReference type="Proteomes" id="UP000663720"/>
    </source>
</evidence>
<gene>
    <name evidence="1" type="ORF">dnl_57850</name>
</gene>
<dbReference type="KEGG" id="dli:dnl_57850"/>
<dbReference type="AlphaFoldDB" id="A0A975GJ80"/>
<organism evidence="1 2">
    <name type="scientific">Desulfonema limicola</name>
    <dbReference type="NCBI Taxonomy" id="45656"/>
    <lineage>
        <taxon>Bacteria</taxon>
        <taxon>Pseudomonadati</taxon>
        <taxon>Thermodesulfobacteriota</taxon>
        <taxon>Desulfobacteria</taxon>
        <taxon>Desulfobacterales</taxon>
        <taxon>Desulfococcaceae</taxon>
        <taxon>Desulfonema</taxon>
    </lineage>
</organism>
<proteinExistence type="predicted"/>
<evidence type="ECO:0000313" key="1">
    <source>
        <dbReference type="EMBL" id="QTA83381.1"/>
    </source>
</evidence>
<name>A0A975GJ80_9BACT</name>